<dbReference type="EMBL" id="ACGK02000001">
    <property type="protein sequence ID" value="EGF23911.1"/>
    <property type="molecule type" value="Genomic_DNA"/>
</dbReference>
<reference evidence="2 3" key="1">
    <citation type="submission" date="2011-02" db="EMBL/GenBank/DDBJ databases">
        <authorList>
            <person name="Muzny D."/>
            <person name="Qin X."/>
            <person name="Buhay C."/>
            <person name="Dugan-Rocha S."/>
            <person name="Ding Y."/>
            <person name="Chen G."/>
            <person name="Hawes A."/>
            <person name="Holder M."/>
            <person name="Jhangiani S."/>
            <person name="Johnson A."/>
            <person name="Khan Z."/>
            <person name="Li Z."/>
            <person name="Liu W."/>
            <person name="Liu X."/>
            <person name="Perez L."/>
            <person name="Shen H."/>
            <person name="Wang Q."/>
            <person name="Watt J."/>
            <person name="Xi L."/>
            <person name="Xin Y."/>
            <person name="Zhou J."/>
            <person name="Deng J."/>
            <person name="Jiang H."/>
            <person name="Liu Y."/>
            <person name="Qu J."/>
            <person name="Song X.-Z."/>
            <person name="Zhang L."/>
            <person name="Villasana D."/>
            <person name="Johnson A."/>
            <person name="Liu J."/>
            <person name="Liyanage D."/>
            <person name="Lorensuhewa L."/>
            <person name="Robinson T."/>
            <person name="Song A."/>
            <person name="Song B.-B."/>
            <person name="Dinh H."/>
            <person name="Thornton R."/>
            <person name="Coyle M."/>
            <person name="Francisco L."/>
            <person name="Jackson L."/>
            <person name="Javaid M."/>
            <person name="Korchina V."/>
            <person name="Kovar C."/>
            <person name="Mata R."/>
            <person name="Mathew T."/>
            <person name="Ngo R."/>
            <person name="Nguyen L."/>
            <person name="Nguyen N."/>
            <person name="Okwuonu G."/>
            <person name="Ongeri F."/>
            <person name="Pham C."/>
            <person name="Simmons D."/>
            <person name="Wilczek-Boney K."/>
            <person name="Hale W."/>
            <person name="Jakkamsetti A."/>
            <person name="Pham P."/>
            <person name="Ruth R."/>
            <person name="San Lucas F."/>
            <person name="Warren J."/>
            <person name="Zhang J."/>
            <person name="Zhao Z."/>
            <person name="Zhou C."/>
            <person name="Zhu D."/>
            <person name="Lee S."/>
            <person name="Bess C."/>
            <person name="Blankenburg K."/>
            <person name="Forbes L."/>
            <person name="Fu Q."/>
            <person name="Gubbala S."/>
            <person name="Hirani K."/>
            <person name="Jayaseelan J.C."/>
            <person name="Lara F."/>
            <person name="Munidasa M."/>
            <person name="Palculict T."/>
            <person name="Patil S."/>
            <person name="Pu L.-L."/>
            <person name="Saada N."/>
            <person name="Tang L."/>
            <person name="Weissenberger G."/>
            <person name="Zhu Y."/>
            <person name="Hemphill L."/>
            <person name="Shang Y."/>
            <person name="Youmans B."/>
            <person name="Ayvaz T."/>
            <person name="Ross M."/>
            <person name="Santibanez J."/>
            <person name="Aqrawi P."/>
            <person name="Gross S."/>
            <person name="Joshi V."/>
            <person name="Fowler G."/>
            <person name="Nazareth L."/>
            <person name="Reid J."/>
            <person name="Worley K."/>
            <person name="Petrosino J."/>
            <person name="Highlander S."/>
            <person name="Gibbs R."/>
        </authorList>
    </citation>
    <scope>NUCLEOTIDE SEQUENCE [LARGE SCALE GENOMIC DNA]</scope>
    <source>
        <strain evidence="2 3">DSM 15829</strain>
    </source>
</reference>
<dbReference type="Proteomes" id="UP000005947">
    <property type="component" value="Unassembled WGS sequence"/>
</dbReference>
<dbReference type="AlphaFoldDB" id="F1T5L1"/>
<dbReference type="GeneID" id="93210456"/>
<dbReference type="RefSeq" id="WP_006303047.1">
    <property type="nucleotide sequence ID" value="NZ_ACGK02000001.1"/>
</dbReference>
<sequence>MPNELFISVASLVISGIAVFFSYQLARKADEANKIARKALELQKQLAPSPWSKLVRVEGACYEITNTSGRNSLVTVIKAIPEEAAGLLINNNQMPKYVGNGDSFKILIAQVDGGDLDAVKIEYYYEDDPETTYNVTRNVN</sequence>
<evidence type="ECO:0000313" key="3">
    <source>
        <dbReference type="Proteomes" id="UP000005947"/>
    </source>
</evidence>
<gene>
    <name evidence="2" type="ORF">HMPREF0091_10858</name>
</gene>
<name>F1T5L1_9ACTN</name>
<organism evidence="2 3">
    <name type="scientific">Fannyhessea vaginae DSM 15829</name>
    <dbReference type="NCBI Taxonomy" id="525256"/>
    <lineage>
        <taxon>Bacteria</taxon>
        <taxon>Bacillati</taxon>
        <taxon>Actinomycetota</taxon>
        <taxon>Coriobacteriia</taxon>
        <taxon>Coriobacteriales</taxon>
        <taxon>Atopobiaceae</taxon>
        <taxon>Fannyhessea</taxon>
    </lineage>
</organism>
<proteinExistence type="predicted"/>
<evidence type="ECO:0000313" key="2">
    <source>
        <dbReference type="EMBL" id="EGF23911.1"/>
    </source>
</evidence>
<keyword evidence="1" id="KW-0472">Membrane</keyword>
<keyword evidence="3" id="KW-1185">Reference proteome</keyword>
<comment type="caution">
    <text evidence="2">The sequence shown here is derived from an EMBL/GenBank/DDBJ whole genome shotgun (WGS) entry which is preliminary data.</text>
</comment>
<evidence type="ECO:0000256" key="1">
    <source>
        <dbReference type="SAM" id="Phobius"/>
    </source>
</evidence>
<protein>
    <submittedName>
        <fullName evidence="2">Uncharacterized protein</fullName>
    </submittedName>
</protein>
<feature type="transmembrane region" description="Helical" evidence="1">
    <location>
        <begin position="6"/>
        <end position="26"/>
    </location>
</feature>
<keyword evidence="1" id="KW-0812">Transmembrane</keyword>
<accession>F1T5L1</accession>
<keyword evidence="1" id="KW-1133">Transmembrane helix</keyword>